<accession>A0ABT2N287</accession>
<evidence type="ECO:0000313" key="2">
    <source>
        <dbReference type="Proteomes" id="UP001525890"/>
    </source>
</evidence>
<comment type="caution">
    <text evidence="1">The sequence shown here is derived from an EMBL/GenBank/DDBJ whole genome shotgun (WGS) entry which is preliminary data.</text>
</comment>
<evidence type="ECO:0000313" key="1">
    <source>
        <dbReference type="EMBL" id="MCT7970305.1"/>
    </source>
</evidence>
<dbReference type="RefSeq" id="WP_368009724.1">
    <property type="nucleotide sequence ID" value="NZ_JAMXFF010000087.1"/>
</dbReference>
<protein>
    <submittedName>
        <fullName evidence="1">DUF2997 domain-containing protein</fullName>
    </submittedName>
</protein>
<proteinExistence type="predicted"/>
<name>A0ABT2N287_9CYAN</name>
<reference evidence="1 2" key="1">
    <citation type="journal article" date="2022" name="Front. Microbiol.">
        <title>High genomic differentiation and limited gene flow indicate recent cryptic speciation within the genus Laspinema (cyanobacteria).</title>
        <authorList>
            <person name="Stanojkovic A."/>
            <person name="Skoupy S."/>
            <person name="Skaloud P."/>
            <person name="Dvorak P."/>
        </authorList>
    </citation>
    <scope>NUCLEOTIDE SEQUENCE [LARGE SCALE GENOMIC DNA]</scope>
    <source>
        <strain evidence="1 2">D2a</strain>
    </source>
</reference>
<dbReference type="Pfam" id="PF11211">
    <property type="entry name" value="DUF2997"/>
    <property type="match status" value="1"/>
</dbReference>
<organism evidence="1 2">
    <name type="scientific">Laspinema palackyanum D2a</name>
    <dbReference type="NCBI Taxonomy" id="2953684"/>
    <lineage>
        <taxon>Bacteria</taxon>
        <taxon>Bacillati</taxon>
        <taxon>Cyanobacteriota</taxon>
        <taxon>Cyanophyceae</taxon>
        <taxon>Oscillatoriophycideae</taxon>
        <taxon>Oscillatoriales</taxon>
        <taxon>Laspinemataceae</taxon>
        <taxon>Laspinema</taxon>
        <taxon>Laspinema palackyanum</taxon>
    </lineage>
</organism>
<gene>
    <name evidence="1" type="ORF">NG799_28720</name>
</gene>
<dbReference type="InterPro" id="IPR021375">
    <property type="entry name" value="DUF2997"/>
</dbReference>
<dbReference type="EMBL" id="JAMXFF010000087">
    <property type="protein sequence ID" value="MCT7970305.1"/>
    <property type="molecule type" value="Genomic_DNA"/>
</dbReference>
<dbReference type="Proteomes" id="UP001525890">
    <property type="component" value="Unassembled WGS sequence"/>
</dbReference>
<keyword evidence="2" id="KW-1185">Reference proteome</keyword>
<sequence>MTQPIIKVTITPNQPMKVEVENATGTSCTELTQPLVDNGTLVEQNFKQEYFDDPTLPDPVVDIEF</sequence>